<reference evidence="4" key="1">
    <citation type="journal article" date="2019" name="Int. J. Syst. Evol. Microbiol.">
        <title>The Global Catalogue of Microorganisms (GCM) 10K type strain sequencing project: providing services to taxonomists for standard genome sequencing and annotation.</title>
        <authorList>
            <consortium name="The Broad Institute Genomics Platform"/>
            <consortium name="The Broad Institute Genome Sequencing Center for Infectious Disease"/>
            <person name="Wu L."/>
            <person name="Ma J."/>
        </authorList>
    </citation>
    <scope>NUCLEOTIDE SEQUENCE [LARGE SCALE GENOMIC DNA]</scope>
    <source>
        <strain evidence="4">CGMCC 1.12770</strain>
    </source>
</reference>
<evidence type="ECO:0000259" key="2">
    <source>
        <dbReference type="Pfam" id="PF07833"/>
    </source>
</evidence>
<organism evidence="3 4">
    <name type="scientific">Paenibacillus silvae</name>
    <dbReference type="NCBI Taxonomy" id="1325358"/>
    <lineage>
        <taxon>Bacteria</taxon>
        <taxon>Bacillati</taxon>
        <taxon>Bacillota</taxon>
        <taxon>Bacilli</taxon>
        <taxon>Bacillales</taxon>
        <taxon>Paenibacillaceae</taxon>
        <taxon>Paenibacillus</taxon>
    </lineage>
</organism>
<keyword evidence="4" id="KW-1185">Reference proteome</keyword>
<evidence type="ECO:0000313" key="4">
    <source>
        <dbReference type="Proteomes" id="UP000652153"/>
    </source>
</evidence>
<protein>
    <recommendedName>
        <fullName evidence="2">Copper amine oxidase-like N-terminal domain-containing protein</fullName>
    </recommendedName>
</protein>
<accession>A0ABQ1ZBA1</accession>
<feature type="domain" description="Copper amine oxidase-like N-terminal" evidence="2">
    <location>
        <begin position="127"/>
        <end position="221"/>
    </location>
</feature>
<dbReference type="InterPro" id="IPR012854">
    <property type="entry name" value="Cu_amine_oxidase-like_N"/>
</dbReference>
<name>A0ABQ1ZBA1_9BACL</name>
<sequence>MKKISVLVMFFMFLFGSHVFAEDLKVKDIELDPSIMASVGDKFNLNIYVIYDDESTLHDANDPYYRRSVGLTKTDFTISDPHLLQVLSNGMVKMIGVGSSKITVKVENIEKSVTISGSLDNAIDGGYLKNGVTFVPMKEVVQAMGGSVNYLGQQGLFEIKVGSKQVSLPKSGTKASLNGNSLTLKSPLLVQNGVTLMPASVLSDAFGAGLKNNGEMMQISIGQGTMDIKIEQPKKQSSAAATTPAKKGKLYAVPATGDMKGWSILKGHPYEKSVMVYFKVEGTIVQIHTKDISKVDLNKKVKWTDVNGKKHTNTVKELYLFFGKTSGLYSSELLYKIFGQTYADWIAIGSINAEKYVDQYLQQ</sequence>
<proteinExistence type="predicted"/>
<dbReference type="EMBL" id="BMFU01000003">
    <property type="protein sequence ID" value="GGH56218.1"/>
    <property type="molecule type" value="Genomic_DNA"/>
</dbReference>
<feature type="signal peptide" evidence="1">
    <location>
        <begin position="1"/>
        <end position="21"/>
    </location>
</feature>
<gene>
    <name evidence="3" type="ORF">GCM10008014_26610</name>
</gene>
<dbReference type="RefSeq" id="WP_188592720.1">
    <property type="nucleotide sequence ID" value="NZ_BMFU01000003.1"/>
</dbReference>
<feature type="chain" id="PRO_5046023143" description="Copper amine oxidase-like N-terminal domain-containing protein" evidence="1">
    <location>
        <begin position="22"/>
        <end position="363"/>
    </location>
</feature>
<dbReference type="Proteomes" id="UP000652153">
    <property type="component" value="Unassembled WGS sequence"/>
</dbReference>
<comment type="caution">
    <text evidence="3">The sequence shown here is derived from an EMBL/GenBank/DDBJ whole genome shotgun (WGS) entry which is preliminary data.</text>
</comment>
<dbReference type="SUPFAM" id="SSF55383">
    <property type="entry name" value="Copper amine oxidase, domain N"/>
    <property type="match status" value="1"/>
</dbReference>
<evidence type="ECO:0000256" key="1">
    <source>
        <dbReference type="SAM" id="SignalP"/>
    </source>
</evidence>
<evidence type="ECO:0000313" key="3">
    <source>
        <dbReference type="EMBL" id="GGH56218.1"/>
    </source>
</evidence>
<dbReference type="Pfam" id="PF07833">
    <property type="entry name" value="Cu_amine_oxidN1"/>
    <property type="match status" value="1"/>
</dbReference>
<dbReference type="InterPro" id="IPR036582">
    <property type="entry name" value="Mao_N_sf"/>
</dbReference>
<keyword evidence="1" id="KW-0732">Signal</keyword>
<dbReference type="Gene3D" id="3.30.457.10">
    <property type="entry name" value="Copper amine oxidase-like, N-terminal domain"/>
    <property type="match status" value="1"/>
</dbReference>